<evidence type="ECO:0000313" key="2">
    <source>
        <dbReference type="EMBL" id="VEU58373.1"/>
    </source>
</evidence>
<sequence>MNTVDIEKIKLLAEDLLESKKEVSELNKLLKQEFKDIEIEVDEPLSNGGRITYKKSEPRTTFDFKGYSAFLHNAIKEGKNYTEEELDLIMKEFAIEKEGKWSIKLKK</sequence>
<keyword evidence="3" id="KW-1185">Reference proteome</keyword>
<evidence type="ECO:0000256" key="1">
    <source>
        <dbReference type="SAM" id="Coils"/>
    </source>
</evidence>
<evidence type="ECO:0000313" key="3">
    <source>
        <dbReference type="Proteomes" id="UP000290568"/>
    </source>
</evidence>
<name>A0A449A2E2_9BACT</name>
<reference evidence="2 3" key="1">
    <citation type="submission" date="2019-01" db="EMBL/GenBank/DDBJ databases">
        <authorList>
            <consortium name="Pathogen Informatics"/>
        </authorList>
    </citation>
    <scope>NUCLEOTIDE SEQUENCE [LARGE SCALE GENOMIC DNA]</scope>
    <source>
        <strain evidence="2 3">NCTC10183</strain>
    </source>
</reference>
<feature type="coiled-coil region" evidence="1">
    <location>
        <begin position="9"/>
        <end position="40"/>
    </location>
</feature>
<organism evidence="2 3">
    <name type="scientific">Mycoplasmopsis gallinacea</name>
    <dbReference type="NCBI Taxonomy" id="29556"/>
    <lineage>
        <taxon>Bacteria</taxon>
        <taxon>Bacillati</taxon>
        <taxon>Mycoplasmatota</taxon>
        <taxon>Mycoplasmoidales</taxon>
        <taxon>Metamycoplasmataceae</taxon>
        <taxon>Mycoplasmopsis</taxon>
    </lineage>
</organism>
<dbReference type="Proteomes" id="UP000290568">
    <property type="component" value="Chromosome"/>
</dbReference>
<dbReference type="RefSeq" id="WP_129620054.1">
    <property type="nucleotide sequence ID" value="NZ_LR214950.1"/>
</dbReference>
<accession>A0A449A2E2</accession>
<keyword evidence="1" id="KW-0175">Coiled coil</keyword>
<dbReference type="EMBL" id="LR214950">
    <property type="protein sequence ID" value="VEU58373.1"/>
    <property type="molecule type" value="Genomic_DNA"/>
</dbReference>
<dbReference type="AlphaFoldDB" id="A0A449A2E2"/>
<dbReference type="OrthoDB" id="399236at2"/>
<gene>
    <name evidence="2" type="ORF">NCTC10183_00131</name>
</gene>
<protein>
    <submittedName>
        <fullName evidence="2">Uncharacterized protein</fullName>
    </submittedName>
</protein>
<proteinExistence type="predicted"/>